<evidence type="ECO:0000313" key="4">
    <source>
        <dbReference type="EMBL" id="QIZ70579.1"/>
    </source>
</evidence>
<sequence>MSLKSISIKPTTTQSPTGIIVMLHGWGANCYDLEPLAEALNLPEYQFEFLDAPFPHPQVPGGKMWYDLESDNYEGLEESRQQVMDWLGELEQDTGVPLSRTILSGFSQGGATILDVGLRLPVAALVSMSGYLHCEPEPTGDRLPPSLIMHGIQDPVVPIAAAHQVRDLFQALGMSVQYREFTMNHAICPEEIALFHQFVRGLNLGEV</sequence>
<dbReference type="PANTHER" id="PTHR10655:SF17">
    <property type="entry name" value="LYSOPHOSPHOLIPASE-LIKE PROTEIN 1"/>
    <property type="match status" value="1"/>
</dbReference>
<dbReference type="InterPro" id="IPR003140">
    <property type="entry name" value="PLipase/COase/thioEstase"/>
</dbReference>
<dbReference type="KEGG" id="oxy:HCG48_08305"/>
<dbReference type="EMBL" id="CP051167">
    <property type="protein sequence ID" value="QIZ70579.1"/>
    <property type="molecule type" value="Genomic_DNA"/>
</dbReference>
<dbReference type="GO" id="GO:0016787">
    <property type="term" value="F:hydrolase activity"/>
    <property type="evidence" value="ECO:0007669"/>
    <property type="project" value="UniProtKB-KW"/>
</dbReference>
<comment type="similarity">
    <text evidence="1">Belongs to the AB hydrolase superfamily. AB hydrolase 2 family.</text>
</comment>
<keyword evidence="5" id="KW-1185">Reference proteome</keyword>
<name>A0A6H1TYY9_9CYAN</name>
<keyword evidence="2 4" id="KW-0378">Hydrolase</keyword>
<evidence type="ECO:0000313" key="5">
    <source>
        <dbReference type="Proteomes" id="UP000500857"/>
    </source>
</evidence>
<protein>
    <submittedName>
        <fullName evidence="4">Alpha/beta hydrolase</fullName>
    </submittedName>
</protein>
<dbReference type="AlphaFoldDB" id="A0A6H1TYY9"/>
<dbReference type="InterPro" id="IPR050565">
    <property type="entry name" value="LYPA1-2/EST-like"/>
</dbReference>
<evidence type="ECO:0000256" key="1">
    <source>
        <dbReference type="ARBA" id="ARBA00006499"/>
    </source>
</evidence>
<evidence type="ECO:0000259" key="3">
    <source>
        <dbReference type="Pfam" id="PF02230"/>
    </source>
</evidence>
<dbReference type="Pfam" id="PF02230">
    <property type="entry name" value="Abhydrolase_2"/>
    <property type="match status" value="1"/>
</dbReference>
<accession>A0A6H1TYY9</accession>
<proteinExistence type="inferred from homology"/>
<dbReference type="Gene3D" id="3.40.50.1820">
    <property type="entry name" value="alpha/beta hydrolase"/>
    <property type="match status" value="1"/>
</dbReference>
<gene>
    <name evidence="4" type="ORF">HCG48_08305</name>
</gene>
<dbReference type="SUPFAM" id="SSF53474">
    <property type="entry name" value="alpha/beta-Hydrolases"/>
    <property type="match status" value="1"/>
</dbReference>
<feature type="domain" description="Phospholipase/carboxylesterase/thioesterase" evidence="3">
    <location>
        <begin position="14"/>
        <end position="200"/>
    </location>
</feature>
<organism evidence="4 5">
    <name type="scientific">Oxynema aestuarii AP17</name>
    <dbReference type="NCBI Taxonomy" id="2064643"/>
    <lineage>
        <taxon>Bacteria</taxon>
        <taxon>Bacillati</taxon>
        <taxon>Cyanobacteriota</taxon>
        <taxon>Cyanophyceae</taxon>
        <taxon>Oscillatoriophycideae</taxon>
        <taxon>Oscillatoriales</taxon>
        <taxon>Oscillatoriaceae</taxon>
        <taxon>Oxynema</taxon>
        <taxon>Oxynema aestuarii</taxon>
    </lineage>
</organism>
<evidence type="ECO:0000256" key="2">
    <source>
        <dbReference type="ARBA" id="ARBA00022801"/>
    </source>
</evidence>
<reference evidence="4 5" key="1">
    <citation type="submission" date="2020-04" db="EMBL/GenBank/DDBJ databases">
        <authorList>
            <person name="Basu S."/>
            <person name="Maruthanayagam V."/>
            <person name="Chakraborty S."/>
            <person name="Pramanik A."/>
            <person name="Mukherjee J."/>
            <person name="Brink B."/>
        </authorList>
    </citation>
    <scope>NUCLEOTIDE SEQUENCE [LARGE SCALE GENOMIC DNA]</scope>
    <source>
        <strain evidence="4 5">AP17</strain>
    </source>
</reference>
<dbReference type="Proteomes" id="UP000500857">
    <property type="component" value="Chromosome"/>
</dbReference>
<dbReference type="RefSeq" id="WP_168568734.1">
    <property type="nucleotide sequence ID" value="NZ_CP051167.1"/>
</dbReference>
<dbReference type="PANTHER" id="PTHR10655">
    <property type="entry name" value="LYSOPHOSPHOLIPASE-RELATED"/>
    <property type="match status" value="1"/>
</dbReference>
<dbReference type="InterPro" id="IPR029058">
    <property type="entry name" value="AB_hydrolase_fold"/>
</dbReference>